<proteinExistence type="predicted"/>
<evidence type="ECO:0000313" key="1">
    <source>
        <dbReference type="EMBL" id="MBS3697886.1"/>
    </source>
</evidence>
<accession>A0ABS5MQH2</accession>
<gene>
    <name evidence="1" type="ORF">JJQ58_10455</name>
</gene>
<reference evidence="1 2" key="1">
    <citation type="submission" date="2021-05" db="EMBL/GenBank/DDBJ databases">
        <title>Staphylococcus fleurettii isolated from lake water in First Nation community in Manitoba, Canada.</title>
        <authorList>
            <person name="Bashar S."/>
            <person name="Murdock A."/>
            <person name="Patidar R."/>
            <person name="Golding G."/>
            <person name="Farenhorst A."/>
            <person name="Kumar A."/>
        </authorList>
    </citation>
    <scope>NUCLEOTIDE SEQUENCE [LARGE SCALE GENOMIC DNA]</scope>
    <source>
        <strain evidence="1 2">SF002</strain>
    </source>
</reference>
<organism evidence="1 2">
    <name type="scientific">Mammaliicoccus fleurettii</name>
    <dbReference type="NCBI Taxonomy" id="150056"/>
    <lineage>
        <taxon>Bacteria</taxon>
        <taxon>Bacillati</taxon>
        <taxon>Bacillota</taxon>
        <taxon>Bacilli</taxon>
        <taxon>Bacillales</taxon>
        <taxon>Staphylococcaceae</taxon>
        <taxon>Mammaliicoccus</taxon>
    </lineage>
</organism>
<name>A0ABS5MQH2_9STAP</name>
<protein>
    <submittedName>
        <fullName evidence="1">Uncharacterized protein</fullName>
    </submittedName>
</protein>
<sequence>MAQSVDLKGYKNIVDAISYGSTSIVGWVMTKISNIGKTKEEKRWNNLEVLIRVVLKADFSKIADKGSVKSRFQQNC</sequence>
<comment type="caution">
    <text evidence="1">The sequence shown here is derived from an EMBL/GenBank/DDBJ whole genome shotgun (WGS) entry which is preliminary data.</text>
</comment>
<keyword evidence="2" id="KW-1185">Reference proteome</keyword>
<dbReference type="EMBL" id="JAGXBM010000018">
    <property type="protein sequence ID" value="MBS3697886.1"/>
    <property type="molecule type" value="Genomic_DNA"/>
</dbReference>
<dbReference type="RefSeq" id="WP_203154187.1">
    <property type="nucleotide sequence ID" value="NZ_JAEPSA010000029.1"/>
</dbReference>
<evidence type="ECO:0000313" key="2">
    <source>
        <dbReference type="Proteomes" id="UP000681586"/>
    </source>
</evidence>
<dbReference type="Proteomes" id="UP000681586">
    <property type="component" value="Unassembled WGS sequence"/>
</dbReference>